<proteinExistence type="predicted"/>
<sequence>MKKSGVLFLLITTGIVLGTASGIYYFWRQLTQLPEWYAQGEKNPKTYAQIQKSGAAIEKKIEEKAQSIPQPNRVSPDTKIVANASPDKPFSPNPNVQVALNSQELNDLLVTKITEKSGGQPLPNSVKGFHTSLKDDKLKTGAVVDVQELKNSGLGSKQQNLLSEITQKIPMSDRKVYIGVEGKPEMQNGKLRFDQNAKIQIGNMSFTIAEVANRLGVPAAKVQEQLNIEMKLRGLDIKDIDFKDGNAILRGEAK</sequence>
<gene>
    <name evidence="1" type="ORF">NIES2135_48230</name>
</gene>
<keyword evidence="2" id="KW-1185">Reference proteome</keyword>
<reference evidence="1 2" key="1">
    <citation type="submission" date="2017-06" db="EMBL/GenBank/DDBJ databases">
        <title>Genome sequencing of cyanobaciteial culture collection at National Institute for Environmental Studies (NIES).</title>
        <authorList>
            <person name="Hirose Y."/>
            <person name="Shimura Y."/>
            <person name="Fujisawa T."/>
            <person name="Nakamura Y."/>
            <person name="Kawachi M."/>
        </authorList>
    </citation>
    <scope>NUCLEOTIDE SEQUENCE [LARGE SCALE GENOMIC DNA]</scope>
    <source>
        <strain evidence="1 2">NIES-2135</strain>
    </source>
</reference>
<evidence type="ECO:0000313" key="1">
    <source>
        <dbReference type="EMBL" id="BAY57950.1"/>
    </source>
</evidence>
<dbReference type="Proteomes" id="UP000217895">
    <property type="component" value="Chromosome"/>
</dbReference>
<dbReference type="EMBL" id="AP018203">
    <property type="protein sequence ID" value="BAY57950.1"/>
    <property type="molecule type" value="Genomic_DNA"/>
</dbReference>
<name>A0A1Z4JML6_LEPBY</name>
<evidence type="ECO:0000313" key="2">
    <source>
        <dbReference type="Proteomes" id="UP000217895"/>
    </source>
</evidence>
<accession>A0A1Z4JML6</accession>
<dbReference type="AlphaFoldDB" id="A0A1Z4JML6"/>
<organism evidence="1 2">
    <name type="scientific">Leptolyngbya boryana NIES-2135</name>
    <dbReference type="NCBI Taxonomy" id="1973484"/>
    <lineage>
        <taxon>Bacteria</taxon>
        <taxon>Bacillati</taxon>
        <taxon>Cyanobacteriota</taxon>
        <taxon>Cyanophyceae</taxon>
        <taxon>Leptolyngbyales</taxon>
        <taxon>Leptolyngbyaceae</taxon>
        <taxon>Leptolyngbya group</taxon>
        <taxon>Leptolyngbya</taxon>
    </lineage>
</organism>
<protein>
    <submittedName>
        <fullName evidence="1">Uncharacterized protein</fullName>
    </submittedName>
</protein>